<reference evidence="2 3" key="1">
    <citation type="journal article" date="2020" name="ISME J.">
        <title>Uncovering the hidden diversity of litter-decomposition mechanisms in mushroom-forming fungi.</title>
        <authorList>
            <person name="Floudas D."/>
            <person name="Bentzer J."/>
            <person name="Ahren D."/>
            <person name="Johansson T."/>
            <person name="Persson P."/>
            <person name="Tunlid A."/>
        </authorList>
    </citation>
    <scope>NUCLEOTIDE SEQUENCE [LARGE SCALE GENOMIC DNA]</scope>
    <source>
        <strain evidence="2 3">CBS 175.51</strain>
    </source>
</reference>
<feature type="transmembrane region" description="Helical" evidence="1">
    <location>
        <begin position="261"/>
        <end position="283"/>
    </location>
</feature>
<sequence length="409" mass="44625">MSLITFETRPLHIQWLIRASTILSLAILGCSKVLSGATSLSLSPVAVALTLAFNITLLVLSAKERKKKLNTKNGSKEKPETDVESTPVVAVVLLSAGPKGPELLPPSPPLLPATCRSETIVFGLFLVVIWLATVMISICVIIFADFRGFRPMVGGHFGFNGWDWGRMGLFASFAEILLMLFQMYVLLTLCHVCEMERKYLYDQGAGGQASRAVGSAGGVTTADIALRIRSQKVGQLMVGTIVFCSPILGLSMTNYGATSLYLTPFSAAATFLYSPTLLVLILMDLPNRRSSDTGNSGEKDSEHYVTLLPPWQPQPTDTLRTLPWVGRLPVIIYGFLLVILWTAALSISLVWLNFRNTDADFGTGSGAIIPVVWIEIACIPPVIGFIAYSSILCLKERQRLLEQVEKRIS</sequence>
<feature type="transmembrane region" description="Helical" evidence="1">
    <location>
        <begin position="40"/>
        <end position="60"/>
    </location>
</feature>
<feature type="transmembrane region" description="Helical" evidence="1">
    <location>
        <begin position="330"/>
        <end position="352"/>
    </location>
</feature>
<feature type="transmembrane region" description="Helical" evidence="1">
    <location>
        <begin position="236"/>
        <end position="255"/>
    </location>
</feature>
<dbReference type="Proteomes" id="UP000541558">
    <property type="component" value="Unassembled WGS sequence"/>
</dbReference>
<keyword evidence="1" id="KW-0472">Membrane</keyword>
<dbReference type="OrthoDB" id="10287529at2759"/>
<evidence type="ECO:0000256" key="1">
    <source>
        <dbReference type="SAM" id="Phobius"/>
    </source>
</evidence>
<keyword evidence="1" id="KW-0812">Transmembrane</keyword>
<accession>A0A8H5B975</accession>
<keyword evidence="1" id="KW-1133">Transmembrane helix</keyword>
<evidence type="ECO:0000313" key="2">
    <source>
        <dbReference type="EMBL" id="KAF5318996.1"/>
    </source>
</evidence>
<protein>
    <submittedName>
        <fullName evidence="2">Uncharacterized protein</fullName>
    </submittedName>
</protein>
<keyword evidence="3" id="KW-1185">Reference proteome</keyword>
<proteinExistence type="predicted"/>
<name>A0A8H5B975_9AGAR</name>
<feature type="transmembrane region" description="Helical" evidence="1">
    <location>
        <begin position="164"/>
        <end position="187"/>
    </location>
</feature>
<evidence type="ECO:0000313" key="3">
    <source>
        <dbReference type="Proteomes" id="UP000541558"/>
    </source>
</evidence>
<organism evidence="2 3">
    <name type="scientific">Ephemerocybe angulata</name>
    <dbReference type="NCBI Taxonomy" id="980116"/>
    <lineage>
        <taxon>Eukaryota</taxon>
        <taxon>Fungi</taxon>
        <taxon>Dikarya</taxon>
        <taxon>Basidiomycota</taxon>
        <taxon>Agaricomycotina</taxon>
        <taxon>Agaricomycetes</taxon>
        <taxon>Agaricomycetidae</taxon>
        <taxon>Agaricales</taxon>
        <taxon>Agaricineae</taxon>
        <taxon>Psathyrellaceae</taxon>
        <taxon>Ephemerocybe</taxon>
    </lineage>
</organism>
<comment type="caution">
    <text evidence="2">The sequence shown here is derived from an EMBL/GenBank/DDBJ whole genome shotgun (WGS) entry which is preliminary data.</text>
</comment>
<feature type="transmembrane region" description="Helical" evidence="1">
    <location>
        <begin position="372"/>
        <end position="394"/>
    </location>
</feature>
<gene>
    <name evidence="2" type="ORF">D9611_012696</name>
</gene>
<feature type="transmembrane region" description="Helical" evidence="1">
    <location>
        <begin position="120"/>
        <end position="144"/>
    </location>
</feature>
<dbReference type="AlphaFoldDB" id="A0A8H5B975"/>
<dbReference type="EMBL" id="JAACJK010000175">
    <property type="protein sequence ID" value="KAF5318996.1"/>
    <property type="molecule type" value="Genomic_DNA"/>
</dbReference>